<dbReference type="AlphaFoldDB" id="A0A1T4P519"/>
<dbReference type="Pfam" id="PF07287">
    <property type="entry name" value="AtuA"/>
    <property type="match status" value="1"/>
</dbReference>
<keyword evidence="3" id="KW-1185">Reference proteome</keyword>
<dbReference type="STRING" id="1122192.SAMN02745673_01638"/>
<feature type="domain" description="Acyclic terpene utilisation N-terminal" evidence="1">
    <location>
        <begin position="6"/>
        <end position="437"/>
    </location>
</feature>
<dbReference type="PANTHER" id="PTHR47472:SF1">
    <property type="entry name" value="DUF1446-DOMAIN-CONTAINING PROTEIN"/>
    <property type="match status" value="1"/>
</dbReference>
<evidence type="ECO:0000313" key="3">
    <source>
        <dbReference type="Proteomes" id="UP000190637"/>
    </source>
</evidence>
<proteinExistence type="predicted"/>
<organism evidence="2 3">
    <name type="scientific">Marinactinospora thermotolerans DSM 45154</name>
    <dbReference type="NCBI Taxonomy" id="1122192"/>
    <lineage>
        <taxon>Bacteria</taxon>
        <taxon>Bacillati</taxon>
        <taxon>Actinomycetota</taxon>
        <taxon>Actinomycetes</taxon>
        <taxon>Streptosporangiales</taxon>
        <taxon>Nocardiopsidaceae</taxon>
        <taxon>Marinactinospora</taxon>
    </lineage>
</organism>
<evidence type="ECO:0000313" key="2">
    <source>
        <dbReference type="EMBL" id="SJZ86613.1"/>
    </source>
</evidence>
<accession>A0A1T4P519</accession>
<gene>
    <name evidence="2" type="ORF">SAMN02745673_01638</name>
</gene>
<dbReference type="EMBL" id="FUWS01000004">
    <property type="protein sequence ID" value="SJZ86613.1"/>
    <property type="molecule type" value="Genomic_DNA"/>
</dbReference>
<sequence>MTATRMRIGCGAGFAGDRVTPAVDLIERGGLDVVVLECLGERTVALAQARRLTGTGPGYDPLLARRMKALLGPLHRHGTRLVTNAGSADPLGAARMVAGLTRAAGVPLRVAAVLGDDVTDLIDPASPAWEDGRPLEAHGEIVSAGAYIGADALLPALETDAQVILTGRMADPSLFLGPLMHAFGWADTDLDLLARGTVVGHLLECAGQVSGGYFAGPGPTSVPRLADLGYPLAEVDPDGGAVLTKTPGTGGRVDRHTVVEQLTYEVIDPRAYLTPDVAADLTTVGVHDLGGDRVRVSGARGRPRPAELKVSVGYRAGFRGEAEIGYAGRDARARARLAAEVVRERLSGVVPRLRADLIGVDALYGGPVSDGEGPYECRLRVAGIGPDRETAEAVAEEVGALYTCGPAGGGGVRSSVTEVIGVVSTGVPREAVTTRVEVVGDEGRDVGTR</sequence>
<dbReference type="PANTHER" id="PTHR47472">
    <property type="entry name" value="PROPIONYL-COA CARBOXYLASE"/>
    <property type="match status" value="1"/>
</dbReference>
<evidence type="ECO:0000259" key="1">
    <source>
        <dbReference type="Pfam" id="PF07287"/>
    </source>
</evidence>
<reference evidence="2 3" key="1">
    <citation type="submission" date="2017-02" db="EMBL/GenBank/DDBJ databases">
        <authorList>
            <person name="Peterson S.W."/>
        </authorList>
    </citation>
    <scope>NUCLEOTIDE SEQUENCE [LARGE SCALE GENOMIC DNA]</scope>
    <source>
        <strain evidence="2 3">DSM 45154</strain>
    </source>
</reference>
<dbReference type="OrthoDB" id="3959640at2"/>
<name>A0A1T4P519_9ACTN</name>
<protein>
    <recommendedName>
        <fullName evidence="1">Acyclic terpene utilisation N-terminal domain-containing protein</fullName>
    </recommendedName>
</protein>
<dbReference type="Proteomes" id="UP000190637">
    <property type="component" value="Unassembled WGS sequence"/>
</dbReference>
<dbReference type="InterPro" id="IPR010839">
    <property type="entry name" value="AtuA_N"/>
</dbReference>